<dbReference type="Pfam" id="PF04102">
    <property type="entry name" value="SlyX"/>
    <property type="match status" value="1"/>
</dbReference>
<dbReference type="EMBL" id="CP014646">
    <property type="protein sequence ID" value="AMO35884.1"/>
    <property type="molecule type" value="Genomic_DNA"/>
</dbReference>
<evidence type="ECO:0000313" key="3">
    <source>
        <dbReference type="EMBL" id="AMO35884.1"/>
    </source>
</evidence>
<accession>A0A140IDQ9</accession>
<reference evidence="4" key="1">
    <citation type="submission" date="2016-03" db="EMBL/GenBank/DDBJ databases">
        <authorList>
            <person name="Ma C."/>
            <person name="Zhou S."/>
            <person name="Yang G."/>
        </authorList>
    </citation>
    <scope>NUCLEOTIDE SEQUENCE [LARGE SCALE GENOMIC DNA]</scope>
    <source>
        <strain evidence="4">SgZ-1</strain>
    </source>
</reference>
<feature type="coiled-coil region" evidence="1">
    <location>
        <begin position="5"/>
        <end position="46"/>
    </location>
</feature>
<dbReference type="KEGG" id="thu:AC731_002325"/>
<dbReference type="Gene3D" id="1.20.5.340">
    <property type="match status" value="1"/>
</dbReference>
<dbReference type="STRING" id="1134435.AC731_002325"/>
<feature type="compositionally biased region" description="Basic and acidic residues" evidence="2">
    <location>
        <begin position="57"/>
        <end position="66"/>
    </location>
</feature>
<dbReference type="Proteomes" id="UP000036902">
    <property type="component" value="Chromosome"/>
</dbReference>
<evidence type="ECO:0000313" key="4">
    <source>
        <dbReference type="Proteomes" id="UP000036902"/>
    </source>
</evidence>
<dbReference type="PANTHER" id="PTHR36508">
    <property type="entry name" value="PROTEIN SLYX"/>
    <property type="match status" value="1"/>
</dbReference>
<evidence type="ECO:0000256" key="1">
    <source>
        <dbReference type="SAM" id="Coils"/>
    </source>
</evidence>
<proteinExistence type="predicted"/>
<sequence>MEDRLEALETKIMSAEDQLDELNRTVWRQQQELDLLREQVRQLAQQVKTIQPGAPNRPEDEIPPHW</sequence>
<evidence type="ECO:0000256" key="2">
    <source>
        <dbReference type="SAM" id="MobiDB-lite"/>
    </source>
</evidence>
<dbReference type="RefSeq" id="WP_004253114.1">
    <property type="nucleotide sequence ID" value="NZ_CP014646.1"/>
</dbReference>
<organism evidence="3 4">
    <name type="scientific">Thauera humireducens</name>
    <dbReference type="NCBI Taxonomy" id="1134435"/>
    <lineage>
        <taxon>Bacteria</taxon>
        <taxon>Pseudomonadati</taxon>
        <taxon>Pseudomonadota</taxon>
        <taxon>Betaproteobacteria</taxon>
        <taxon>Rhodocyclales</taxon>
        <taxon>Zoogloeaceae</taxon>
        <taxon>Thauera</taxon>
    </lineage>
</organism>
<protein>
    <submittedName>
        <fullName evidence="3">SlyX protein</fullName>
    </submittedName>
</protein>
<feature type="region of interest" description="Disordered" evidence="2">
    <location>
        <begin position="47"/>
        <end position="66"/>
    </location>
</feature>
<keyword evidence="1" id="KW-0175">Coiled coil</keyword>
<name>A0A140IDQ9_9RHOO</name>
<dbReference type="InterPro" id="IPR007236">
    <property type="entry name" value="SlyX"/>
</dbReference>
<dbReference type="AlphaFoldDB" id="A0A140IDQ9"/>
<gene>
    <name evidence="3" type="ORF">AC731_002325</name>
</gene>
<dbReference type="PANTHER" id="PTHR36508:SF1">
    <property type="entry name" value="PROTEIN SLYX"/>
    <property type="match status" value="1"/>
</dbReference>
<keyword evidence="4" id="KW-1185">Reference proteome</keyword>